<dbReference type="Proteomes" id="UP000250140">
    <property type="component" value="Unassembled WGS sequence"/>
</dbReference>
<evidence type="ECO:0000313" key="1">
    <source>
        <dbReference type="EMBL" id="OCL10225.1"/>
    </source>
</evidence>
<accession>A0A8E2F449</accession>
<organism evidence="1 2">
    <name type="scientific">Glonium stellatum</name>
    <dbReference type="NCBI Taxonomy" id="574774"/>
    <lineage>
        <taxon>Eukaryota</taxon>
        <taxon>Fungi</taxon>
        <taxon>Dikarya</taxon>
        <taxon>Ascomycota</taxon>
        <taxon>Pezizomycotina</taxon>
        <taxon>Dothideomycetes</taxon>
        <taxon>Pleosporomycetidae</taxon>
        <taxon>Gloniales</taxon>
        <taxon>Gloniaceae</taxon>
        <taxon>Glonium</taxon>
    </lineage>
</organism>
<gene>
    <name evidence="1" type="ORF">AOQ84DRAFT_3302</name>
</gene>
<proteinExistence type="predicted"/>
<name>A0A8E2F449_9PEZI</name>
<dbReference type="AlphaFoldDB" id="A0A8E2F449"/>
<protein>
    <submittedName>
        <fullName evidence="1">Uncharacterized protein</fullName>
    </submittedName>
</protein>
<reference evidence="1 2" key="1">
    <citation type="journal article" date="2016" name="Nat. Commun.">
        <title>Ectomycorrhizal ecology is imprinted in the genome of the dominant symbiotic fungus Cenococcum geophilum.</title>
        <authorList>
            <consortium name="DOE Joint Genome Institute"/>
            <person name="Peter M."/>
            <person name="Kohler A."/>
            <person name="Ohm R.A."/>
            <person name="Kuo A."/>
            <person name="Krutzmann J."/>
            <person name="Morin E."/>
            <person name="Arend M."/>
            <person name="Barry K.W."/>
            <person name="Binder M."/>
            <person name="Choi C."/>
            <person name="Clum A."/>
            <person name="Copeland A."/>
            <person name="Grisel N."/>
            <person name="Haridas S."/>
            <person name="Kipfer T."/>
            <person name="LaButti K."/>
            <person name="Lindquist E."/>
            <person name="Lipzen A."/>
            <person name="Maire R."/>
            <person name="Meier B."/>
            <person name="Mihaltcheva S."/>
            <person name="Molinier V."/>
            <person name="Murat C."/>
            <person name="Poggeler S."/>
            <person name="Quandt C.A."/>
            <person name="Sperisen C."/>
            <person name="Tritt A."/>
            <person name="Tisserant E."/>
            <person name="Crous P.W."/>
            <person name="Henrissat B."/>
            <person name="Nehls U."/>
            <person name="Egli S."/>
            <person name="Spatafora J.W."/>
            <person name="Grigoriev I.V."/>
            <person name="Martin F.M."/>
        </authorList>
    </citation>
    <scope>NUCLEOTIDE SEQUENCE [LARGE SCALE GENOMIC DNA]</scope>
    <source>
        <strain evidence="1 2">CBS 207.34</strain>
    </source>
</reference>
<sequence length="128" mass="14880">MYTHIHTHIYTRCLRLRRPIRHSRAHFNLLTLMPFYPPFPPFLFLVPRGPGEIAVSHPAITNRRPHGLDAAILIFIFSALGREFIHPMVNFVLPGFRQVWGNLVVFFGSRPAIQSRVWLGWVWLQGLS</sequence>
<dbReference type="EMBL" id="KV749288">
    <property type="protein sequence ID" value="OCL10225.1"/>
    <property type="molecule type" value="Genomic_DNA"/>
</dbReference>
<keyword evidence="2" id="KW-1185">Reference proteome</keyword>
<evidence type="ECO:0000313" key="2">
    <source>
        <dbReference type="Proteomes" id="UP000250140"/>
    </source>
</evidence>